<keyword evidence="3" id="KW-1133">Transmembrane helix</keyword>
<dbReference type="GO" id="GO:0046982">
    <property type="term" value="F:protein heterodimerization activity"/>
    <property type="evidence" value="ECO:0007669"/>
    <property type="project" value="InterPro"/>
</dbReference>
<sequence>MLLFSFSPFSFSLRFSCVFTDSFGYSVDSLLFILFTFIFLKIIIRYIIHYFVVMDDIEVCAESEQVNEEIDEAVEVNTVSEFESADANETLNKNTESLNQRHKFLRLPLSRVKAMMKKDPDCDLLSQDAVFLTTKATEMFIDFMTRESAKHVTVMGKRKTVSRKDVETVIQNIPELCFLDGALD</sequence>
<evidence type="ECO:0000256" key="1">
    <source>
        <dbReference type="ARBA" id="ARBA00004123"/>
    </source>
</evidence>
<keyword evidence="2" id="KW-0539">Nucleus</keyword>
<organism evidence="5 6">
    <name type="scientific">Exocentrus adspersus</name>
    <dbReference type="NCBI Taxonomy" id="1586481"/>
    <lineage>
        <taxon>Eukaryota</taxon>
        <taxon>Metazoa</taxon>
        <taxon>Ecdysozoa</taxon>
        <taxon>Arthropoda</taxon>
        <taxon>Hexapoda</taxon>
        <taxon>Insecta</taxon>
        <taxon>Pterygota</taxon>
        <taxon>Neoptera</taxon>
        <taxon>Endopterygota</taxon>
        <taxon>Coleoptera</taxon>
        <taxon>Polyphaga</taxon>
        <taxon>Cucujiformia</taxon>
        <taxon>Chrysomeloidea</taxon>
        <taxon>Cerambycidae</taxon>
        <taxon>Lamiinae</taxon>
        <taxon>Acanthocinini</taxon>
        <taxon>Exocentrus</taxon>
    </lineage>
</organism>
<dbReference type="Proteomes" id="UP001159042">
    <property type="component" value="Unassembled WGS sequence"/>
</dbReference>
<evidence type="ECO:0000256" key="3">
    <source>
        <dbReference type="SAM" id="Phobius"/>
    </source>
</evidence>
<dbReference type="GO" id="GO:0006261">
    <property type="term" value="P:DNA-templated DNA replication"/>
    <property type="evidence" value="ECO:0007669"/>
    <property type="project" value="TreeGrafter"/>
</dbReference>
<reference evidence="5 6" key="1">
    <citation type="journal article" date="2023" name="Insect Mol. Biol.">
        <title>Genome sequencing provides insights into the evolution of gene families encoding plant cell wall-degrading enzymes in longhorned beetles.</title>
        <authorList>
            <person name="Shin N.R."/>
            <person name="Okamura Y."/>
            <person name="Kirsch R."/>
            <person name="Pauchet Y."/>
        </authorList>
    </citation>
    <scope>NUCLEOTIDE SEQUENCE [LARGE SCALE GENOMIC DNA]</scope>
    <source>
        <strain evidence="5">EAD_L_NR</strain>
    </source>
</reference>
<evidence type="ECO:0000256" key="2">
    <source>
        <dbReference type="ARBA" id="ARBA00023242"/>
    </source>
</evidence>
<dbReference type="PANTHER" id="PTHR10252">
    <property type="entry name" value="HISTONE-LIKE TRANSCRIPTION FACTOR CCAAT-RELATED"/>
    <property type="match status" value="1"/>
</dbReference>
<dbReference type="InterPro" id="IPR050568">
    <property type="entry name" value="Transcr_DNA_Rep_Reg"/>
</dbReference>
<dbReference type="AlphaFoldDB" id="A0AAV8VUS7"/>
<dbReference type="InterPro" id="IPR003958">
    <property type="entry name" value="CBFA_NFYB_domain"/>
</dbReference>
<keyword evidence="3" id="KW-0812">Transmembrane</keyword>
<comment type="caution">
    <text evidence="5">The sequence shown here is derived from an EMBL/GenBank/DDBJ whole genome shotgun (WGS) entry which is preliminary data.</text>
</comment>
<protein>
    <recommendedName>
        <fullName evidence="4">Transcription factor CBF/NF-Y/archaeal histone domain-containing protein</fullName>
    </recommendedName>
</protein>
<dbReference type="Gene3D" id="1.10.20.10">
    <property type="entry name" value="Histone, subunit A"/>
    <property type="match status" value="1"/>
</dbReference>
<evidence type="ECO:0000313" key="5">
    <source>
        <dbReference type="EMBL" id="KAJ8917774.1"/>
    </source>
</evidence>
<keyword evidence="3" id="KW-0472">Membrane</keyword>
<name>A0AAV8VUS7_9CUCU</name>
<feature type="transmembrane region" description="Helical" evidence="3">
    <location>
        <begin position="30"/>
        <end position="48"/>
    </location>
</feature>
<dbReference type="Pfam" id="PF00808">
    <property type="entry name" value="CBFD_NFYB_HMF"/>
    <property type="match status" value="1"/>
</dbReference>
<dbReference type="SUPFAM" id="SSF47113">
    <property type="entry name" value="Histone-fold"/>
    <property type="match status" value="1"/>
</dbReference>
<dbReference type="CDD" id="cd22929">
    <property type="entry name" value="HFD_POLE4-like"/>
    <property type="match status" value="1"/>
</dbReference>
<comment type="subcellular location">
    <subcellularLocation>
        <location evidence="1">Nucleus</location>
    </subcellularLocation>
</comment>
<keyword evidence="6" id="KW-1185">Reference proteome</keyword>
<feature type="domain" description="Transcription factor CBF/NF-Y/archaeal histone" evidence="4">
    <location>
        <begin position="106"/>
        <end position="169"/>
    </location>
</feature>
<evidence type="ECO:0000313" key="6">
    <source>
        <dbReference type="Proteomes" id="UP001159042"/>
    </source>
</evidence>
<dbReference type="GO" id="GO:0008622">
    <property type="term" value="C:epsilon DNA polymerase complex"/>
    <property type="evidence" value="ECO:0007669"/>
    <property type="project" value="TreeGrafter"/>
</dbReference>
<dbReference type="InterPro" id="IPR009072">
    <property type="entry name" value="Histone-fold"/>
</dbReference>
<gene>
    <name evidence="5" type="ORF">NQ315_010680</name>
</gene>
<accession>A0AAV8VUS7</accession>
<dbReference type="EMBL" id="JANEYG010000030">
    <property type="protein sequence ID" value="KAJ8917774.1"/>
    <property type="molecule type" value="Genomic_DNA"/>
</dbReference>
<evidence type="ECO:0000259" key="4">
    <source>
        <dbReference type="Pfam" id="PF00808"/>
    </source>
</evidence>
<proteinExistence type="predicted"/>
<dbReference type="PANTHER" id="PTHR10252:SF79">
    <property type="entry name" value="DNA POLYMERASE EPSILON SUBUNIT 4"/>
    <property type="match status" value="1"/>
</dbReference>